<gene>
    <name evidence="1" type="ORF">METZ01_LOCUS160344</name>
</gene>
<reference evidence="1" key="1">
    <citation type="submission" date="2018-05" db="EMBL/GenBank/DDBJ databases">
        <authorList>
            <person name="Lanie J.A."/>
            <person name="Ng W.-L."/>
            <person name="Kazmierczak K.M."/>
            <person name="Andrzejewski T.M."/>
            <person name="Davidsen T.M."/>
            <person name="Wayne K.J."/>
            <person name="Tettelin H."/>
            <person name="Glass J.I."/>
            <person name="Rusch D."/>
            <person name="Podicherti R."/>
            <person name="Tsui H.-C.T."/>
            <person name="Winkler M.E."/>
        </authorList>
    </citation>
    <scope>NUCLEOTIDE SEQUENCE</scope>
</reference>
<dbReference type="EMBL" id="UINC01027734">
    <property type="protein sequence ID" value="SVB07490.1"/>
    <property type="molecule type" value="Genomic_DNA"/>
</dbReference>
<proteinExistence type="predicted"/>
<dbReference type="AlphaFoldDB" id="A0A382B0Z7"/>
<evidence type="ECO:0000313" key="1">
    <source>
        <dbReference type="EMBL" id="SVB07490.1"/>
    </source>
</evidence>
<sequence>MVINISHEDKKKYKEALKPGKVKVRTRRATLMSDKLKTRAFKKFSDDPKSKEVDEDITIDEHLKMNDNFLRTGPYKPKKK</sequence>
<protein>
    <submittedName>
        <fullName evidence="1">Uncharacterized protein</fullName>
    </submittedName>
</protein>
<organism evidence="1">
    <name type="scientific">marine metagenome</name>
    <dbReference type="NCBI Taxonomy" id="408172"/>
    <lineage>
        <taxon>unclassified sequences</taxon>
        <taxon>metagenomes</taxon>
        <taxon>ecological metagenomes</taxon>
    </lineage>
</organism>
<accession>A0A382B0Z7</accession>
<name>A0A382B0Z7_9ZZZZ</name>